<keyword evidence="5" id="KW-0143">Chaperone</keyword>
<dbReference type="Proteomes" id="UP001175353">
    <property type="component" value="Unassembled WGS sequence"/>
</dbReference>
<evidence type="ECO:0000259" key="7">
    <source>
        <dbReference type="PROSITE" id="PS50076"/>
    </source>
</evidence>
<feature type="domain" description="CR-type" evidence="8">
    <location>
        <begin position="141"/>
        <end position="224"/>
    </location>
</feature>
<protein>
    <submittedName>
        <fullName evidence="9">Type I HSP40 co-chaperone</fullName>
    </submittedName>
</protein>
<dbReference type="CDD" id="cd10719">
    <property type="entry name" value="DnaJ_zf"/>
    <property type="match status" value="1"/>
</dbReference>
<dbReference type="InterPro" id="IPR036869">
    <property type="entry name" value="J_dom_sf"/>
</dbReference>
<dbReference type="FunFam" id="1.10.287.110:FF:000041">
    <property type="entry name" value="Chaperone protein DNAj, putative"/>
    <property type="match status" value="1"/>
</dbReference>
<evidence type="ECO:0000256" key="3">
    <source>
        <dbReference type="ARBA" id="ARBA00022771"/>
    </source>
</evidence>
<dbReference type="GO" id="GO:0030544">
    <property type="term" value="F:Hsp70 protein binding"/>
    <property type="evidence" value="ECO:0007669"/>
    <property type="project" value="InterPro"/>
</dbReference>
<dbReference type="InterPro" id="IPR036410">
    <property type="entry name" value="HSP_DnaJ_Cys-rich_dom_sf"/>
</dbReference>
<dbReference type="Gene3D" id="3.40.630.30">
    <property type="match status" value="1"/>
</dbReference>
<dbReference type="GO" id="GO:0009408">
    <property type="term" value="P:response to heat"/>
    <property type="evidence" value="ECO:0007669"/>
    <property type="project" value="InterPro"/>
</dbReference>
<evidence type="ECO:0000256" key="2">
    <source>
        <dbReference type="ARBA" id="ARBA00022737"/>
    </source>
</evidence>
<dbReference type="Pfam" id="PF01556">
    <property type="entry name" value="DnaJ_C"/>
    <property type="match status" value="1"/>
</dbReference>
<dbReference type="InterPro" id="IPR001305">
    <property type="entry name" value="HSP_DnaJ_Cys-rich_dom"/>
</dbReference>
<keyword evidence="2" id="KW-0677">Repeat</keyword>
<proteinExistence type="inferred from homology"/>
<dbReference type="InterPro" id="IPR013653">
    <property type="entry name" value="GCN5-like_dom"/>
</dbReference>
<dbReference type="InterPro" id="IPR016181">
    <property type="entry name" value="Acyl_CoA_acyltransferase"/>
</dbReference>
<sequence length="780" mass="85861">MVKDTTYYDTLGVAPNVDDNDLKKAYKKLAMKWHPDKHGGSDEAKTKFQEISAAFEILSEPDKRAAYDQYGKEGLEQGGGMGGGMNAEDIFSQFFGGGGGGGFGGMFGGGGGMGGMRQQGPKQARTIHHVHKVSLEDIYRGKVSKLALQKSVICPKCEGRGGKEGAVKTCQGCNGAGLKTMMRQMGPMIQRFQTVCPDCNGEGESIRDKDKCKQCMGKKTIIERKVLHVHVDRGVQTGTKLNFAGEGDQMPGVAPGDVQFEIEQKPHTRFQRKGDDLFYHAEIDLLTALAGGAIYVEHLDERWLTVEIMPGEMISPGEVKVIRGQGMPSYRHHDFGNLYIQFEVKFPERINGPNDAEGYPTAMTTQQIKALESVLPPRQPQNIPPVDAMTEDYSLEKVDPMQEGGRARGALGEDDEEGMGAGGTVEICHSFPLTNQAGLQVVLAALDCLRPYLPASLPLYRRLQFGRFFEDSSFIISNLGRDSTPGCNVPLCSADSQDARERMWVMAFVDRRCRPETEAWMFGVWEAEGGSLVVGSERQREAERLVRGVVDVVKGLPLLPSIHEPSDVPEGEQRDVVGYSANDYRAHAGNPEIMLWGAVHERTVPILLGLGVVALRFKAGMMPNHTFVFDVAEMPTPPLLPKGLIWGELQPQHLALVRSRTQIPRQERTMADLPNLAIFPSKYATAAPIAWAFVGLDGSLTTLHVEPEWRGRGLAKAMTTKLFRECMGGFWEESVRTKWAHGYVVVGNEASARMCKGLGRKADWECYWLRVDLGKGLEAL</sequence>
<dbReference type="SUPFAM" id="SSF49493">
    <property type="entry name" value="HSP40/DnaJ peptide-binding domain"/>
    <property type="match status" value="2"/>
</dbReference>
<evidence type="ECO:0000256" key="4">
    <source>
        <dbReference type="ARBA" id="ARBA00022833"/>
    </source>
</evidence>
<keyword evidence="3 6" id="KW-0863">Zinc-finger</keyword>
<comment type="caution">
    <text evidence="9">The sequence shown here is derived from an EMBL/GenBank/DDBJ whole genome shotgun (WGS) entry which is preliminary data.</text>
</comment>
<dbReference type="InterPro" id="IPR044713">
    <property type="entry name" value="DNJA1/2-like"/>
</dbReference>
<dbReference type="Pfam" id="PF08445">
    <property type="entry name" value="FR47"/>
    <property type="match status" value="1"/>
</dbReference>
<evidence type="ECO:0000256" key="5">
    <source>
        <dbReference type="ARBA" id="ARBA00023186"/>
    </source>
</evidence>
<dbReference type="CDD" id="cd06257">
    <property type="entry name" value="DnaJ"/>
    <property type="match status" value="1"/>
</dbReference>
<dbReference type="SUPFAM" id="SSF46565">
    <property type="entry name" value="Chaperone J-domain"/>
    <property type="match status" value="1"/>
</dbReference>
<dbReference type="Pfam" id="PF00684">
    <property type="entry name" value="DnaJ_CXXCXGXG"/>
    <property type="match status" value="1"/>
</dbReference>
<dbReference type="GO" id="GO:0006457">
    <property type="term" value="P:protein folding"/>
    <property type="evidence" value="ECO:0007669"/>
    <property type="project" value="InterPro"/>
</dbReference>
<organism evidence="9 10">
    <name type="scientific">Friedmanniomyces endolithicus</name>
    <dbReference type="NCBI Taxonomy" id="329885"/>
    <lineage>
        <taxon>Eukaryota</taxon>
        <taxon>Fungi</taxon>
        <taxon>Dikarya</taxon>
        <taxon>Ascomycota</taxon>
        <taxon>Pezizomycotina</taxon>
        <taxon>Dothideomycetes</taxon>
        <taxon>Dothideomycetidae</taxon>
        <taxon>Mycosphaerellales</taxon>
        <taxon>Teratosphaeriaceae</taxon>
        <taxon>Friedmanniomyces</taxon>
    </lineage>
</organism>
<dbReference type="HAMAP" id="MF_01152">
    <property type="entry name" value="DnaJ"/>
    <property type="match status" value="1"/>
</dbReference>
<dbReference type="InterPro" id="IPR008971">
    <property type="entry name" value="HSP40/DnaJ_pept-bd"/>
</dbReference>
<dbReference type="InterPro" id="IPR002939">
    <property type="entry name" value="DnaJ_C"/>
</dbReference>
<dbReference type="GO" id="GO:0005524">
    <property type="term" value="F:ATP binding"/>
    <property type="evidence" value="ECO:0007669"/>
    <property type="project" value="InterPro"/>
</dbReference>
<evidence type="ECO:0000259" key="8">
    <source>
        <dbReference type="PROSITE" id="PS51188"/>
    </source>
</evidence>
<dbReference type="PROSITE" id="PS51188">
    <property type="entry name" value="ZF_CR"/>
    <property type="match status" value="1"/>
</dbReference>
<dbReference type="Gene3D" id="2.10.230.10">
    <property type="entry name" value="Heat shock protein DnaJ, cysteine-rich domain"/>
    <property type="match status" value="1"/>
</dbReference>
<feature type="zinc finger region" description="CR-type" evidence="6">
    <location>
        <begin position="141"/>
        <end position="224"/>
    </location>
</feature>
<dbReference type="GO" id="GO:0008270">
    <property type="term" value="F:zinc ion binding"/>
    <property type="evidence" value="ECO:0007669"/>
    <property type="project" value="UniProtKB-KW"/>
</dbReference>
<keyword evidence="1 6" id="KW-0479">Metal-binding</keyword>
<gene>
    <name evidence="9" type="primary">YDJ1_2</name>
    <name evidence="9" type="ORF">LTR91_009991</name>
</gene>
<evidence type="ECO:0000313" key="9">
    <source>
        <dbReference type="EMBL" id="KAK0987179.1"/>
    </source>
</evidence>
<dbReference type="SMART" id="SM00271">
    <property type="entry name" value="DnaJ"/>
    <property type="match status" value="1"/>
</dbReference>
<feature type="domain" description="J" evidence="7">
    <location>
        <begin position="6"/>
        <end position="71"/>
    </location>
</feature>
<dbReference type="CDD" id="cd10747">
    <property type="entry name" value="DnaJ_C"/>
    <property type="match status" value="1"/>
</dbReference>
<name>A0AAN6KKK8_9PEZI</name>
<keyword evidence="4 6" id="KW-0862">Zinc</keyword>
<dbReference type="AlphaFoldDB" id="A0AAN6KKK8"/>
<dbReference type="PRINTS" id="PR00625">
    <property type="entry name" value="JDOMAIN"/>
</dbReference>
<dbReference type="SUPFAM" id="SSF55729">
    <property type="entry name" value="Acyl-CoA N-acyltransferases (Nat)"/>
    <property type="match status" value="1"/>
</dbReference>
<dbReference type="PROSITE" id="PS50076">
    <property type="entry name" value="DNAJ_2"/>
    <property type="match status" value="1"/>
</dbReference>
<dbReference type="Gene3D" id="2.60.260.20">
    <property type="entry name" value="Urease metallochaperone UreE, N-terminal domain"/>
    <property type="match status" value="2"/>
</dbReference>
<accession>A0AAN6KKK8</accession>
<dbReference type="InterPro" id="IPR012724">
    <property type="entry name" value="DnaJ"/>
</dbReference>
<dbReference type="Gene3D" id="1.10.287.110">
    <property type="entry name" value="DnaJ domain"/>
    <property type="match status" value="1"/>
</dbReference>
<dbReference type="SUPFAM" id="SSF57938">
    <property type="entry name" value="DnaJ/Hsp40 cysteine-rich domain"/>
    <property type="match status" value="1"/>
</dbReference>
<keyword evidence="10" id="KW-1185">Reference proteome</keyword>
<dbReference type="FunFam" id="2.10.230.10:FF:000001">
    <property type="entry name" value="DnaJ subfamily A member 2"/>
    <property type="match status" value="1"/>
</dbReference>
<dbReference type="GO" id="GO:0051082">
    <property type="term" value="F:unfolded protein binding"/>
    <property type="evidence" value="ECO:0007669"/>
    <property type="project" value="InterPro"/>
</dbReference>
<dbReference type="EMBL" id="JAUJLE010000084">
    <property type="protein sequence ID" value="KAK0987179.1"/>
    <property type="molecule type" value="Genomic_DNA"/>
</dbReference>
<dbReference type="InterPro" id="IPR001623">
    <property type="entry name" value="DnaJ_domain"/>
</dbReference>
<dbReference type="FunFam" id="2.60.260.20:FF:000024">
    <property type="entry name" value="Mitochondrial protein import protein MAS5"/>
    <property type="match status" value="1"/>
</dbReference>
<reference evidence="9" key="1">
    <citation type="submission" date="2023-06" db="EMBL/GenBank/DDBJ databases">
        <title>Black Yeasts Isolated from many extreme environments.</title>
        <authorList>
            <person name="Coleine C."/>
            <person name="Stajich J.E."/>
            <person name="Selbmann L."/>
        </authorList>
    </citation>
    <scope>NUCLEOTIDE SEQUENCE</scope>
    <source>
        <strain evidence="9">CCFEE 5200</strain>
    </source>
</reference>
<evidence type="ECO:0000256" key="6">
    <source>
        <dbReference type="PROSITE-ProRule" id="PRU00546"/>
    </source>
</evidence>
<dbReference type="Pfam" id="PF00226">
    <property type="entry name" value="DnaJ"/>
    <property type="match status" value="1"/>
</dbReference>
<evidence type="ECO:0000313" key="10">
    <source>
        <dbReference type="Proteomes" id="UP001175353"/>
    </source>
</evidence>
<evidence type="ECO:0000256" key="1">
    <source>
        <dbReference type="ARBA" id="ARBA00022723"/>
    </source>
</evidence>
<dbReference type="PANTHER" id="PTHR43888">
    <property type="entry name" value="DNAJ-LIKE-2, ISOFORM A-RELATED"/>
    <property type="match status" value="1"/>
</dbReference>
<dbReference type="GO" id="GO:0016747">
    <property type="term" value="F:acyltransferase activity, transferring groups other than amino-acyl groups"/>
    <property type="evidence" value="ECO:0007669"/>
    <property type="project" value="InterPro"/>
</dbReference>